<evidence type="ECO:0000313" key="2">
    <source>
        <dbReference type="Proteomes" id="UP000015102"/>
    </source>
</evidence>
<name>T1GPF9_MEGSC</name>
<proteinExistence type="predicted"/>
<reference evidence="2" key="1">
    <citation type="submission" date="2013-02" db="EMBL/GenBank/DDBJ databases">
        <authorList>
            <person name="Hughes D."/>
        </authorList>
    </citation>
    <scope>NUCLEOTIDE SEQUENCE</scope>
    <source>
        <strain>Durham</strain>
        <strain evidence="2">NC isolate 2 -- Noor lab</strain>
    </source>
</reference>
<protein>
    <submittedName>
        <fullName evidence="1">Uncharacterized protein</fullName>
    </submittedName>
</protein>
<dbReference type="Proteomes" id="UP000015102">
    <property type="component" value="Unassembled WGS sequence"/>
</dbReference>
<keyword evidence="2" id="KW-1185">Reference proteome</keyword>
<dbReference type="EMBL" id="CAQQ02100891">
    <property type="status" value="NOT_ANNOTATED_CDS"/>
    <property type="molecule type" value="Genomic_DNA"/>
</dbReference>
<accession>T1GPF9</accession>
<dbReference type="EMBL" id="CAQQ02100892">
    <property type="status" value="NOT_ANNOTATED_CDS"/>
    <property type="molecule type" value="Genomic_DNA"/>
</dbReference>
<evidence type="ECO:0000313" key="1">
    <source>
        <dbReference type="EnsemblMetazoa" id="MESCA005488-PA"/>
    </source>
</evidence>
<dbReference type="HOGENOM" id="CLU_2673920_0_0_1"/>
<organism evidence="1 2">
    <name type="scientific">Megaselia scalaris</name>
    <name type="common">Humpbacked fly</name>
    <name type="synonym">Phora scalaris</name>
    <dbReference type="NCBI Taxonomy" id="36166"/>
    <lineage>
        <taxon>Eukaryota</taxon>
        <taxon>Metazoa</taxon>
        <taxon>Ecdysozoa</taxon>
        <taxon>Arthropoda</taxon>
        <taxon>Hexapoda</taxon>
        <taxon>Insecta</taxon>
        <taxon>Pterygota</taxon>
        <taxon>Neoptera</taxon>
        <taxon>Endopterygota</taxon>
        <taxon>Diptera</taxon>
        <taxon>Brachycera</taxon>
        <taxon>Muscomorpha</taxon>
        <taxon>Platypezoidea</taxon>
        <taxon>Phoridae</taxon>
        <taxon>Megaseliini</taxon>
        <taxon>Megaselia</taxon>
    </lineage>
</organism>
<dbReference type="AlphaFoldDB" id="T1GPF9"/>
<dbReference type="EMBL" id="CAQQ02100893">
    <property type="status" value="NOT_ANNOTATED_CDS"/>
    <property type="molecule type" value="Genomic_DNA"/>
</dbReference>
<reference evidence="1" key="2">
    <citation type="submission" date="2015-06" db="UniProtKB">
        <authorList>
            <consortium name="EnsemblMetazoa"/>
        </authorList>
    </citation>
    <scope>IDENTIFICATION</scope>
</reference>
<sequence>MKHGFYKTQYPLFYNTIFLMVHLEGKTTEFLMIGICMESRTPIRNLPKESRTFFYQSSYYLSLSALSSSFNILLA</sequence>
<dbReference type="EnsemblMetazoa" id="MESCA005488-RA">
    <property type="protein sequence ID" value="MESCA005488-PA"/>
    <property type="gene ID" value="MESCA005488"/>
</dbReference>